<accession>A0ABU4FEK5</accession>
<feature type="region of interest" description="Disordered" evidence="1">
    <location>
        <begin position="196"/>
        <end position="227"/>
    </location>
</feature>
<evidence type="ECO:0000256" key="2">
    <source>
        <dbReference type="SAM" id="Phobius"/>
    </source>
</evidence>
<keyword evidence="4" id="KW-1185">Reference proteome</keyword>
<name>A0ABU4FEK5_9ACTN</name>
<comment type="caution">
    <text evidence="3">The sequence shown here is derived from an EMBL/GenBank/DDBJ whole genome shotgun (WGS) entry which is preliminary data.</text>
</comment>
<dbReference type="RefSeq" id="WP_317773098.1">
    <property type="nucleotide sequence ID" value="NZ_JAWMAJ010000081.1"/>
</dbReference>
<sequence>MSSLAPQRREPGELFGPRFTLFADMLAVGVAAAVASLPLITAPTAFAAACAVLRRSIREDRPVSMGEYVAEFRAHGLRRSVLAGVTVFAAVTLVVLDLALARAGLPGARPMSWALTALAATGLVLTLRAAADPEAARGWRPALNRAASRSATDPTGCALIAAAVGLCVAFLWMLPLLALLLPGPLAFAITAVELRGEPPSDTESAGEDLSGQPRATAMDPASRSPAS</sequence>
<evidence type="ECO:0000313" key="4">
    <source>
        <dbReference type="Proteomes" id="UP001187346"/>
    </source>
</evidence>
<gene>
    <name evidence="3" type="ORF">R5A26_23940</name>
</gene>
<evidence type="ECO:0008006" key="5">
    <source>
        <dbReference type="Google" id="ProtNLM"/>
    </source>
</evidence>
<protein>
    <recommendedName>
        <fullName evidence="5">DUF624 domain-containing protein</fullName>
    </recommendedName>
</protein>
<keyword evidence="2" id="KW-0812">Transmembrane</keyword>
<feature type="transmembrane region" description="Helical" evidence="2">
    <location>
        <begin position="81"/>
        <end position="105"/>
    </location>
</feature>
<keyword evidence="2" id="KW-1133">Transmembrane helix</keyword>
<evidence type="ECO:0000313" key="3">
    <source>
        <dbReference type="EMBL" id="MDV7219007.1"/>
    </source>
</evidence>
<feature type="transmembrane region" description="Helical" evidence="2">
    <location>
        <begin position="20"/>
        <end position="53"/>
    </location>
</feature>
<keyword evidence="2" id="KW-0472">Membrane</keyword>
<proteinExistence type="predicted"/>
<reference evidence="3 4" key="1">
    <citation type="submission" date="2023-10" db="EMBL/GenBank/DDBJ databases">
        <title>Characterization of rhizosphere-enriched actinobacteria from wheat plants lab-grown on chernevaya soil.</title>
        <authorList>
            <person name="Tikhonova E.N."/>
            <person name="Konopkin A."/>
            <person name="Kravchenko I.K."/>
        </authorList>
    </citation>
    <scope>NUCLEOTIDE SEQUENCE [LARGE SCALE GENOMIC DNA]</scope>
    <source>
        <strain evidence="3 4">RR29</strain>
    </source>
</reference>
<evidence type="ECO:0000256" key="1">
    <source>
        <dbReference type="SAM" id="MobiDB-lite"/>
    </source>
</evidence>
<feature type="transmembrane region" description="Helical" evidence="2">
    <location>
        <begin position="111"/>
        <end position="130"/>
    </location>
</feature>
<feature type="transmembrane region" description="Helical" evidence="2">
    <location>
        <begin position="151"/>
        <end position="174"/>
    </location>
</feature>
<dbReference type="EMBL" id="JAWMAJ010000081">
    <property type="protein sequence ID" value="MDV7219007.1"/>
    <property type="molecule type" value="Genomic_DNA"/>
</dbReference>
<dbReference type="Proteomes" id="UP001187346">
    <property type="component" value="Unassembled WGS sequence"/>
</dbReference>
<organism evidence="3 4">
    <name type="scientific">Streptomyces prunicolor</name>
    <dbReference type="NCBI Taxonomy" id="67348"/>
    <lineage>
        <taxon>Bacteria</taxon>
        <taxon>Bacillati</taxon>
        <taxon>Actinomycetota</taxon>
        <taxon>Actinomycetes</taxon>
        <taxon>Kitasatosporales</taxon>
        <taxon>Streptomycetaceae</taxon>
        <taxon>Streptomyces</taxon>
    </lineage>
</organism>